<gene>
    <name evidence="1" type="ORF">KEC57_18725</name>
</gene>
<dbReference type="AlphaFoldDB" id="A0A9X1LYI1"/>
<accession>A0A9X1LYI1</accession>
<protein>
    <submittedName>
        <fullName evidence="1">Uncharacterized protein</fullName>
    </submittedName>
</protein>
<proteinExistence type="predicted"/>
<organism evidence="1 2">
    <name type="scientific">Microbacterium allomyrinae</name>
    <dbReference type="NCBI Taxonomy" id="2830666"/>
    <lineage>
        <taxon>Bacteria</taxon>
        <taxon>Bacillati</taxon>
        <taxon>Actinomycetota</taxon>
        <taxon>Actinomycetes</taxon>
        <taxon>Micrococcales</taxon>
        <taxon>Microbacteriaceae</taxon>
        <taxon>Microbacterium</taxon>
    </lineage>
</organism>
<keyword evidence="2" id="KW-1185">Reference proteome</keyword>
<name>A0A9X1LYI1_9MICO</name>
<dbReference type="EMBL" id="JAGTTN010000012">
    <property type="protein sequence ID" value="MCC2034217.1"/>
    <property type="molecule type" value="Genomic_DNA"/>
</dbReference>
<dbReference type="RefSeq" id="WP_229386217.1">
    <property type="nucleotide sequence ID" value="NZ_JAGTTN010000012.1"/>
</dbReference>
<dbReference type="Proteomes" id="UP001139354">
    <property type="component" value="Unassembled WGS sequence"/>
</dbReference>
<evidence type="ECO:0000313" key="2">
    <source>
        <dbReference type="Proteomes" id="UP001139354"/>
    </source>
</evidence>
<evidence type="ECO:0000313" key="1">
    <source>
        <dbReference type="EMBL" id="MCC2034217.1"/>
    </source>
</evidence>
<sequence length="81" mass="8708">MTHPTDPIVELAQEIDAEGARIAKAALGLPEEARLMSLNLDDAALFVHYGRDGMVTARSSLSKTNAAAVMRQIADAWEQEG</sequence>
<reference evidence="1" key="1">
    <citation type="submission" date="2021-04" db="EMBL/GenBank/DDBJ databases">
        <title>Microbacterium tenobrionis sp. nov. and Microbacterium allomyrinae sp. nov., isolated from larvae of Tenobrio molitor and Allomyrina dichotoma, respectively.</title>
        <authorList>
            <person name="Lee S.D."/>
        </authorList>
    </citation>
    <scope>NUCLEOTIDE SEQUENCE</scope>
    <source>
        <strain evidence="1">BWT-G7</strain>
    </source>
</reference>
<comment type="caution">
    <text evidence="1">The sequence shown here is derived from an EMBL/GenBank/DDBJ whole genome shotgun (WGS) entry which is preliminary data.</text>
</comment>